<dbReference type="SMART" id="SM00151">
    <property type="entry name" value="SWIB"/>
    <property type="match status" value="1"/>
</dbReference>
<dbReference type="OrthoDB" id="10251073at2759"/>
<evidence type="ECO:0000259" key="6">
    <source>
        <dbReference type="PROSITE" id="PS51925"/>
    </source>
</evidence>
<feature type="region of interest" description="Disordered" evidence="5">
    <location>
        <begin position="94"/>
        <end position="129"/>
    </location>
</feature>
<dbReference type="InterPro" id="IPR019835">
    <property type="entry name" value="SWIB_domain"/>
</dbReference>
<evidence type="ECO:0000256" key="4">
    <source>
        <dbReference type="ARBA" id="ARBA00023242"/>
    </source>
</evidence>
<dbReference type="EMBL" id="CAEFZW010000002">
    <property type="protein sequence ID" value="CAB4252668.1"/>
    <property type="molecule type" value="Genomic_DNA"/>
</dbReference>
<dbReference type="GeneID" id="64855802"/>
<feature type="domain" description="DEK-C" evidence="7">
    <location>
        <begin position="3"/>
        <end position="58"/>
    </location>
</feature>
<dbReference type="Pfam" id="PF02201">
    <property type="entry name" value="SWIB"/>
    <property type="match status" value="1"/>
</dbReference>
<dbReference type="PROSITE" id="PS51925">
    <property type="entry name" value="SWIB_MDM2"/>
    <property type="match status" value="1"/>
</dbReference>
<dbReference type="Gene3D" id="1.10.245.10">
    <property type="entry name" value="SWIB/MDM2 domain"/>
    <property type="match status" value="1"/>
</dbReference>
<dbReference type="Pfam" id="PF08766">
    <property type="entry name" value="DEK_C"/>
    <property type="match status" value="1"/>
</dbReference>
<evidence type="ECO:0000256" key="2">
    <source>
        <dbReference type="ARBA" id="ARBA00023015"/>
    </source>
</evidence>
<name>A0A8H2VCE8_9SACH</name>
<dbReference type="InterPro" id="IPR003121">
    <property type="entry name" value="SWIB_MDM2_domain"/>
</dbReference>
<sequence length="232" mass="26748">MVDPSLETLIPMIDAIISSSNPDEVSPKKIRKALQELFQMDLDSKRKQLNELIIDRFEEIQAHPRMLVRKDEMMKRDQEFAKLLEEMKNAGVTGHKIKNITTRRTSDSDSKKKKKKKRKKERATPTGTTSIATRLLQLSDPLAEIVGAQELPRTQVVKGVWDYIKAHDLQNPEDRREILCDDKMEKVFGKSTNMFQLNKLLVNHMHYSDTVDDNKEKKKPKTETTSSSENGK</sequence>
<dbReference type="SUPFAM" id="SSF47592">
    <property type="entry name" value="SWIB/MDM2 domain"/>
    <property type="match status" value="1"/>
</dbReference>
<comment type="subcellular location">
    <subcellularLocation>
        <location evidence="1">Nucleus</location>
    </subcellularLocation>
</comment>
<dbReference type="RefSeq" id="XP_041404706.1">
    <property type="nucleotide sequence ID" value="XM_041548772.1"/>
</dbReference>
<keyword evidence="4" id="KW-0539">Nucleus</keyword>
<dbReference type="PANTHER" id="PTHR13844">
    <property type="entry name" value="SWI/SNF-RELATED MATRIX-ASSOCIATED ACTIN-DEPENDENT REGULATOR OF CHROMATIN SUBFAMILY D"/>
    <property type="match status" value="1"/>
</dbReference>
<feature type="compositionally biased region" description="Basic residues" evidence="5">
    <location>
        <begin position="111"/>
        <end position="121"/>
    </location>
</feature>
<dbReference type="PROSITE" id="PS51998">
    <property type="entry name" value="DEK_C"/>
    <property type="match status" value="1"/>
</dbReference>
<gene>
    <name evidence="8" type="ORF">KABA2_02S01650</name>
</gene>
<evidence type="ECO:0000313" key="8">
    <source>
        <dbReference type="EMBL" id="CAB4252668.1"/>
    </source>
</evidence>
<dbReference type="GO" id="GO:0000500">
    <property type="term" value="C:RNA polymerase I upstream activating factor complex"/>
    <property type="evidence" value="ECO:0007669"/>
    <property type="project" value="UniProtKB-ARBA"/>
</dbReference>
<feature type="compositionally biased region" description="Low complexity" evidence="5">
    <location>
        <begin position="223"/>
        <end position="232"/>
    </location>
</feature>
<evidence type="ECO:0000256" key="5">
    <source>
        <dbReference type="SAM" id="MobiDB-lite"/>
    </source>
</evidence>
<keyword evidence="9" id="KW-1185">Reference proteome</keyword>
<dbReference type="InterPro" id="IPR014876">
    <property type="entry name" value="DEK_C"/>
</dbReference>
<protein>
    <submittedName>
        <fullName evidence="8">Similar to Saccharomyces cerevisiae YOR295W UAF30 Subunit of UAF (Upstream activation factor)</fullName>
    </submittedName>
</protein>
<comment type="caution">
    <text evidence="8">The sequence shown here is derived from an EMBL/GenBank/DDBJ whole genome shotgun (WGS) entry which is preliminary data.</text>
</comment>
<accession>A0A8H2VCE8</accession>
<feature type="domain" description="DM2" evidence="6">
    <location>
        <begin position="131"/>
        <end position="207"/>
    </location>
</feature>
<dbReference type="AlphaFoldDB" id="A0A8H2VCE8"/>
<feature type="region of interest" description="Disordered" evidence="5">
    <location>
        <begin position="209"/>
        <end position="232"/>
    </location>
</feature>
<dbReference type="FunFam" id="1.10.245.10:FF:000004">
    <property type="entry name" value="Upstream activation factor subunit"/>
    <property type="match status" value="1"/>
</dbReference>
<proteinExistence type="predicted"/>
<dbReference type="Gene3D" id="1.10.10.60">
    <property type="entry name" value="Homeodomain-like"/>
    <property type="match status" value="1"/>
</dbReference>
<evidence type="ECO:0000256" key="3">
    <source>
        <dbReference type="ARBA" id="ARBA00023163"/>
    </source>
</evidence>
<dbReference type="SUPFAM" id="SSF109715">
    <property type="entry name" value="DEK C-terminal domain"/>
    <property type="match status" value="1"/>
</dbReference>
<evidence type="ECO:0000259" key="7">
    <source>
        <dbReference type="PROSITE" id="PS51998"/>
    </source>
</evidence>
<keyword evidence="3" id="KW-0804">Transcription</keyword>
<evidence type="ECO:0000313" key="9">
    <source>
        <dbReference type="Proteomes" id="UP000644660"/>
    </source>
</evidence>
<dbReference type="CDD" id="cd10567">
    <property type="entry name" value="SWIB-MDM2_like"/>
    <property type="match status" value="1"/>
</dbReference>
<dbReference type="Proteomes" id="UP000644660">
    <property type="component" value="Unassembled WGS sequence"/>
</dbReference>
<keyword evidence="2" id="KW-0805">Transcription regulation</keyword>
<dbReference type="InterPro" id="IPR036885">
    <property type="entry name" value="SWIB_MDM2_dom_sf"/>
</dbReference>
<organism evidence="8 9">
    <name type="scientific">Maudiozyma barnettii</name>
    <dbReference type="NCBI Taxonomy" id="61262"/>
    <lineage>
        <taxon>Eukaryota</taxon>
        <taxon>Fungi</taxon>
        <taxon>Dikarya</taxon>
        <taxon>Ascomycota</taxon>
        <taxon>Saccharomycotina</taxon>
        <taxon>Saccharomycetes</taxon>
        <taxon>Saccharomycetales</taxon>
        <taxon>Saccharomycetaceae</taxon>
        <taxon>Maudiozyma</taxon>
    </lineage>
</organism>
<reference evidence="8 9" key="1">
    <citation type="submission" date="2020-05" db="EMBL/GenBank/DDBJ databases">
        <authorList>
            <person name="Casaregola S."/>
            <person name="Devillers H."/>
            <person name="Grondin C."/>
        </authorList>
    </citation>
    <scope>NUCLEOTIDE SEQUENCE [LARGE SCALE GENOMIC DNA]</scope>
    <source>
        <strain evidence="8 9">CLIB 1767</strain>
    </source>
</reference>
<dbReference type="GO" id="GO:0001181">
    <property type="term" value="F:RNA polymerase I general transcription initiation factor activity"/>
    <property type="evidence" value="ECO:0007669"/>
    <property type="project" value="UniProtKB-ARBA"/>
</dbReference>
<evidence type="ECO:0000256" key="1">
    <source>
        <dbReference type="ARBA" id="ARBA00004123"/>
    </source>
</evidence>